<sequence length="122" mass="13657">MIRTSCVNQLKVSLVIYSSFLHVGDVWGIFPDSKVLAIQREVPVFWGDEGKLTNIPLFAQPFPYPEINEQVIFTQKNKSSCIGVNNIYIVGLSTSAGLQIGNTVKLDAKNRTKHIRHLLSKD</sequence>
<protein>
    <submittedName>
        <fullName evidence="1">Spore germination protein GerPE</fullName>
    </submittedName>
</protein>
<comment type="caution">
    <text evidence="1">The sequence shown here is derived from an EMBL/GenBank/DDBJ whole genome shotgun (WGS) entry which is preliminary data.</text>
</comment>
<keyword evidence="2" id="KW-1185">Reference proteome</keyword>
<dbReference type="Proteomes" id="UP001580407">
    <property type="component" value="Unassembled WGS sequence"/>
</dbReference>
<dbReference type="EMBL" id="JBHILM010000003">
    <property type="protein sequence ID" value="MFB5680091.1"/>
    <property type="molecule type" value="Genomic_DNA"/>
</dbReference>
<gene>
    <name evidence="1" type="ORF">ACE3NQ_04030</name>
</gene>
<reference evidence="1 2" key="1">
    <citation type="submission" date="2024-09" db="EMBL/GenBank/DDBJ databases">
        <authorList>
            <person name="Ruan L."/>
        </authorList>
    </citation>
    <scope>NUCLEOTIDE SEQUENCE [LARGE SCALE GENOMIC DNA]</scope>
    <source>
        <strain evidence="1 2">D33</strain>
    </source>
</reference>
<evidence type="ECO:0000313" key="2">
    <source>
        <dbReference type="Proteomes" id="UP001580407"/>
    </source>
</evidence>
<proteinExistence type="predicted"/>
<evidence type="ECO:0000313" key="1">
    <source>
        <dbReference type="EMBL" id="MFB5680091.1"/>
    </source>
</evidence>
<dbReference type="Pfam" id="PF10970">
    <property type="entry name" value="GerPE"/>
    <property type="match status" value="1"/>
</dbReference>
<name>A0ABV5B335_9BACL</name>
<dbReference type="InterPro" id="IPR024496">
    <property type="entry name" value="Spore_germ_GerPE"/>
</dbReference>
<accession>A0ABV5B335</accession>
<organism evidence="1 2">
    <name type="scientific">Paenibacillus terreus</name>
    <dbReference type="NCBI Taxonomy" id="1387834"/>
    <lineage>
        <taxon>Bacteria</taxon>
        <taxon>Bacillati</taxon>
        <taxon>Bacillota</taxon>
        <taxon>Bacilli</taxon>
        <taxon>Bacillales</taxon>
        <taxon>Paenibacillaceae</taxon>
        <taxon>Paenibacillus</taxon>
    </lineage>
</organism>
<dbReference type="RefSeq" id="WP_375523915.1">
    <property type="nucleotide sequence ID" value="NZ_JBHILM010000003.1"/>
</dbReference>